<name>A0A9W6WEU1_CANBO</name>
<reference evidence="1" key="1">
    <citation type="submission" date="2023-04" db="EMBL/GenBank/DDBJ databases">
        <title>Candida boidinii NBRC 10035.</title>
        <authorList>
            <person name="Ichikawa N."/>
            <person name="Sato H."/>
            <person name="Tonouchi N."/>
        </authorList>
    </citation>
    <scope>NUCLEOTIDE SEQUENCE</scope>
    <source>
        <strain evidence="1">NBRC 10035</strain>
    </source>
</reference>
<evidence type="ECO:0000313" key="1">
    <source>
        <dbReference type="EMBL" id="GME68481.1"/>
    </source>
</evidence>
<sequence length="291" mass="33160">MTLHSLLLLQGFRNPQILIVNLNHMEDKQDKIGETKTENLPFSIQLEKLLKTWEILESESPNAKLFLFGDSSGAILILYFMILLHHLNELASQKDAVSEKVAFQIYGVILVSPLLSEDDKILEANGISNGLFKRNTSDYVSYELIKRFQMGYKKADISISDQNQDQDHNGNDGDVFNDGLVINLINKQFLIPTRGIVLSYGEEEYLSQEINELGNILKSATRVKVLRKKNAVHSWPMVSFSTEDAQDEKEDHVFVLAGIISRMTLWFTDEYLDPEISIEPMNLLTIDDDHL</sequence>
<gene>
    <name evidence="1" type="ORF">Cboi02_000168200</name>
</gene>
<evidence type="ECO:0000313" key="2">
    <source>
        <dbReference type="Proteomes" id="UP001165120"/>
    </source>
</evidence>
<dbReference type="InterPro" id="IPR029058">
    <property type="entry name" value="AB_hydrolase_fold"/>
</dbReference>
<protein>
    <submittedName>
        <fullName evidence="1">Unnamed protein product</fullName>
    </submittedName>
</protein>
<keyword evidence="2" id="KW-1185">Reference proteome</keyword>
<comment type="caution">
    <text evidence="1">The sequence shown here is derived from an EMBL/GenBank/DDBJ whole genome shotgun (WGS) entry which is preliminary data.</text>
</comment>
<dbReference type="Proteomes" id="UP001165120">
    <property type="component" value="Unassembled WGS sequence"/>
</dbReference>
<dbReference type="AlphaFoldDB" id="A0A9W6WEU1"/>
<organism evidence="1 2">
    <name type="scientific">Candida boidinii</name>
    <name type="common">Yeast</name>
    <dbReference type="NCBI Taxonomy" id="5477"/>
    <lineage>
        <taxon>Eukaryota</taxon>
        <taxon>Fungi</taxon>
        <taxon>Dikarya</taxon>
        <taxon>Ascomycota</taxon>
        <taxon>Saccharomycotina</taxon>
        <taxon>Pichiomycetes</taxon>
        <taxon>Pichiales</taxon>
        <taxon>Pichiaceae</taxon>
        <taxon>Ogataea</taxon>
        <taxon>Ogataea/Candida clade</taxon>
    </lineage>
</organism>
<accession>A0A9W6WEU1</accession>
<dbReference type="EMBL" id="BSXN01000423">
    <property type="protein sequence ID" value="GME68481.1"/>
    <property type="molecule type" value="Genomic_DNA"/>
</dbReference>
<dbReference type="Gene3D" id="3.40.50.1820">
    <property type="entry name" value="alpha/beta hydrolase"/>
    <property type="match status" value="1"/>
</dbReference>
<proteinExistence type="predicted"/>